<dbReference type="ExpressionAtlas" id="B5DPG4">
    <property type="expression patterns" value="baseline"/>
</dbReference>
<evidence type="ECO:0000256" key="2">
    <source>
        <dbReference type="SAM" id="Phobius"/>
    </source>
</evidence>
<protein>
    <submittedName>
        <fullName evidence="4">Protein BFR2</fullName>
    </submittedName>
</protein>
<dbReference type="RefSeq" id="XP_002134882.2">
    <property type="nucleotide sequence ID" value="XM_002134846.3"/>
</dbReference>
<reference evidence="4" key="1">
    <citation type="submission" date="2025-08" db="UniProtKB">
        <authorList>
            <consortium name="RefSeq"/>
        </authorList>
    </citation>
    <scope>IDENTIFICATION</scope>
    <source>
        <strain evidence="4">MV-25-SWS-2005</strain>
        <tissue evidence="4">Whole body</tissue>
    </source>
</reference>
<dbReference type="HOGENOM" id="CLU_2186724_0_0_1"/>
<dbReference type="Proteomes" id="UP000001819">
    <property type="component" value="Chromosome X"/>
</dbReference>
<keyword evidence="2" id="KW-0812">Transmembrane</keyword>
<feature type="compositionally biased region" description="Acidic residues" evidence="1">
    <location>
        <begin position="137"/>
        <end position="148"/>
    </location>
</feature>
<dbReference type="KEGG" id="dpo:6900492"/>
<sequence>MPNNWHGICQKNFTTKGAPNRSVSIESTTSNNQTLIMQSNKVLFLVFGVLALVIAASLSSEAVEQDSEGISDRRYRWASEEDNSEDSEDSADAEDDQDQGDQDDQGNNSDEDDQGNNSDEDGEWEEEIIEYVPAGESWEDLENGSDEA</sequence>
<feature type="region of interest" description="Disordered" evidence="1">
    <location>
        <begin position="60"/>
        <end position="148"/>
    </location>
</feature>
<feature type="compositionally biased region" description="Acidic residues" evidence="1">
    <location>
        <begin position="80"/>
        <end position="129"/>
    </location>
</feature>
<evidence type="ECO:0000313" key="3">
    <source>
        <dbReference type="Proteomes" id="UP000001819"/>
    </source>
</evidence>
<organism evidence="3 4">
    <name type="scientific">Drosophila pseudoobscura pseudoobscura</name>
    <name type="common">Fruit fly</name>
    <dbReference type="NCBI Taxonomy" id="46245"/>
    <lineage>
        <taxon>Eukaryota</taxon>
        <taxon>Metazoa</taxon>
        <taxon>Ecdysozoa</taxon>
        <taxon>Arthropoda</taxon>
        <taxon>Hexapoda</taxon>
        <taxon>Insecta</taxon>
        <taxon>Pterygota</taxon>
        <taxon>Neoptera</taxon>
        <taxon>Endopterygota</taxon>
        <taxon>Diptera</taxon>
        <taxon>Brachycera</taxon>
        <taxon>Muscomorpha</taxon>
        <taxon>Ephydroidea</taxon>
        <taxon>Drosophilidae</taxon>
        <taxon>Drosophila</taxon>
        <taxon>Sophophora</taxon>
    </lineage>
</organism>
<name>B5DPG4_DROPS</name>
<feature type="transmembrane region" description="Helical" evidence="2">
    <location>
        <begin position="42"/>
        <end position="60"/>
    </location>
</feature>
<keyword evidence="2" id="KW-0472">Membrane</keyword>
<accession>B5DPG4</accession>
<evidence type="ECO:0000313" key="4">
    <source>
        <dbReference type="RefSeq" id="XP_002134882.2"/>
    </source>
</evidence>
<gene>
    <name evidence="4" type="primary">LOC6900492</name>
</gene>
<dbReference type="GeneID" id="6900492"/>
<evidence type="ECO:0000256" key="1">
    <source>
        <dbReference type="SAM" id="MobiDB-lite"/>
    </source>
</evidence>
<dbReference type="AlphaFoldDB" id="B5DPG4"/>
<dbReference type="InParanoid" id="B5DPG4"/>
<keyword evidence="2" id="KW-1133">Transmembrane helix</keyword>
<accession>A0A6I8V0I7</accession>
<proteinExistence type="predicted"/>
<keyword evidence="3" id="KW-1185">Reference proteome</keyword>
<feature type="compositionally biased region" description="Basic and acidic residues" evidence="1">
    <location>
        <begin position="70"/>
        <end position="79"/>
    </location>
</feature>